<dbReference type="Proteomes" id="UP000377595">
    <property type="component" value="Unassembled WGS sequence"/>
</dbReference>
<reference evidence="1 2" key="1">
    <citation type="submission" date="2019-10" db="EMBL/GenBank/DDBJ databases">
        <title>Whole genome shotgun sequence of Acrocarpospora pleiomorpha NBRC 16267.</title>
        <authorList>
            <person name="Ichikawa N."/>
            <person name="Kimura A."/>
            <person name="Kitahashi Y."/>
            <person name="Komaki H."/>
            <person name="Oguchi A."/>
        </authorList>
    </citation>
    <scope>NUCLEOTIDE SEQUENCE [LARGE SCALE GENOMIC DNA]</scope>
    <source>
        <strain evidence="1 2">NBRC 16267</strain>
    </source>
</reference>
<protein>
    <submittedName>
        <fullName evidence="1">Uncharacterized protein</fullName>
    </submittedName>
</protein>
<sequence length="61" mass="6782">MADGLDAIIRALREAFTNEQLEKMGGDLVLNFIQNALPNAWQWAKDHLSDVMDAIGDFFSG</sequence>
<evidence type="ECO:0000313" key="1">
    <source>
        <dbReference type="EMBL" id="GES20293.1"/>
    </source>
</evidence>
<gene>
    <name evidence="1" type="ORF">Aple_031890</name>
</gene>
<name>A0A5M3XMA6_9ACTN</name>
<proteinExistence type="predicted"/>
<organism evidence="1 2">
    <name type="scientific">Acrocarpospora pleiomorpha</name>
    <dbReference type="NCBI Taxonomy" id="90975"/>
    <lineage>
        <taxon>Bacteria</taxon>
        <taxon>Bacillati</taxon>
        <taxon>Actinomycetota</taxon>
        <taxon>Actinomycetes</taxon>
        <taxon>Streptosporangiales</taxon>
        <taxon>Streptosporangiaceae</taxon>
        <taxon>Acrocarpospora</taxon>
    </lineage>
</organism>
<dbReference type="OrthoDB" id="9970216at2"/>
<evidence type="ECO:0000313" key="2">
    <source>
        <dbReference type="Proteomes" id="UP000377595"/>
    </source>
</evidence>
<dbReference type="AlphaFoldDB" id="A0A5M3XMA6"/>
<accession>A0A5M3XMA6</accession>
<dbReference type="EMBL" id="BLAF01000016">
    <property type="protein sequence ID" value="GES20293.1"/>
    <property type="molecule type" value="Genomic_DNA"/>
</dbReference>
<comment type="caution">
    <text evidence="1">The sequence shown here is derived from an EMBL/GenBank/DDBJ whole genome shotgun (WGS) entry which is preliminary data.</text>
</comment>
<keyword evidence="2" id="KW-1185">Reference proteome</keyword>
<dbReference type="RefSeq" id="WP_155345352.1">
    <property type="nucleotide sequence ID" value="NZ_BAAAHM010000021.1"/>
</dbReference>